<dbReference type="Pfam" id="PF13439">
    <property type="entry name" value="Glyco_transf_4"/>
    <property type="match status" value="1"/>
</dbReference>
<organism evidence="2 3">
    <name type="scientific">Candidatus Daviesbacteria bacterium GW2011_GWA2_40_9</name>
    <dbReference type="NCBI Taxonomy" id="1618424"/>
    <lineage>
        <taxon>Bacteria</taxon>
        <taxon>Candidatus Daviesiibacteriota</taxon>
    </lineage>
</organism>
<feature type="domain" description="Glycosyltransferase subfamily 4-like N-terminal" evidence="1">
    <location>
        <begin position="18"/>
        <end position="121"/>
    </location>
</feature>
<sequence>MKIAQIAPIVERVPPKKYGGTERVVYALTEDLVRLGHDVTLFASGDSITSAKLISVYPRALREARLKDIYGLNTWTLLNIGLAYKMQDQFDVIHDHTGHIGLPTANICRKPVVMTLHGPFTVDNKPLFKELNNPHLVSISKSQMVSGLNLPNYAGTVYNGLAMEDYPFSDKDEGYLLFVGRISME</sequence>
<keyword evidence="2" id="KW-0808">Transferase</keyword>
<name>A0A0G0X2L9_9BACT</name>
<evidence type="ECO:0000313" key="3">
    <source>
        <dbReference type="Proteomes" id="UP000034601"/>
    </source>
</evidence>
<dbReference type="EMBL" id="LCAB01000022">
    <property type="protein sequence ID" value="KKR81862.1"/>
    <property type="molecule type" value="Genomic_DNA"/>
</dbReference>
<dbReference type="Proteomes" id="UP000034601">
    <property type="component" value="Unassembled WGS sequence"/>
</dbReference>
<accession>A0A0G0X2L9</accession>
<feature type="non-terminal residue" evidence="2">
    <location>
        <position position="185"/>
    </location>
</feature>
<evidence type="ECO:0000259" key="1">
    <source>
        <dbReference type="Pfam" id="PF13439"/>
    </source>
</evidence>
<dbReference type="InterPro" id="IPR028098">
    <property type="entry name" value="Glyco_trans_4-like_N"/>
</dbReference>
<evidence type="ECO:0000313" key="2">
    <source>
        <dbReference type="EMBL" id="KKR81862.1"/>
    </source>
</evidence>
<dbReference type="GO" id="GO:0016740">
    <property type="term" value="F:transferase activity"/>
    <property type="evidence" value="ECO:0007669"/>
    <property type="project" value="UniProtKB-KW"/>
</dbReference>
<dbReference type="Gene3D" id="3.40.50.2000">
    <property type="entry name" value="Glycogen Phosphorylase B"/>
    <property type="match status" value="1"/>
</dbReference>
<comment type="caution">
    <text evidence="2">The sequence shown here is derived from an EMBL/GenBank/DDBJ whole genome shotgun (WGS) entry which is preliminary data.</text>
</comment>
<dbReference type="AlphaFoldDB" id="A0A0G0X2L9"/>
<protein>
    <submittedName>
        <fullName evidence="2">Glycosyl transferase, group 1</fullName>
    </submittedName>
</protein>
<proteinExistence type="predicted"/>
<gene>
    <name evidence="2" type="ORF">UU29_C0022G0009</name>
</gene>
<reference evidence="2 3" key="1">
    <citation type="journal article" date="2015" name="Nature">
        <title>rRNA introns, odd ribosomes, and small enigmatic genomes across a large radiation of phyla.</title>
        <authorList>
            <person name="Brown C.T."/>
            <person name="Hug L.A."/>
            <person name="Thomas B.C."/>
            <person name="Sharon I."/>
            <person name="Castelle C.J."/>
            <person name="Singh A."/>
            <person name="Wilkins M.J."/>
            <person name="Williams K.H."/>
            <person name="Banfield J.F."/>
        </authorList>
    </citation>
    <scope>NUCLEOTIDE SEQUENCE [LARGE SCALE GENOMIC DNA]</scope>
</reference>
<dbReference type="SUPFAM" id="SSF53756">
    <property type="entry name" value="UDP-Glycosyltransferase/glycogen phosphorylase"/>
    <property type="match status" value="1"/>
</dbReference>